<evidence type="ECO:0000313" key="3">
    <source>
        <dbReference type="Proteomes" id="UP001433268"/>
    </source>
</evidence>
<name>A0ABR1WP96_9PEZI</name>
<keyword evidence="3" id="KW-1185">Reference proteome</keyword>
<evidence type="ECO:0000256" key="1">
    <source>
        <dbReference type="SAM" id="MobiDB-lite"/>
    </source>
</evidence>
<comment type="caution">
    <text evidence="2">The sequence shown here is derived from an EMBL/GenBank/DDBJ whole genome shotgun (WGS) entry which is preliminary data.</text>
</comment>
<accession>A0ABR1WP96</accession>
<sequence>MPHAPKRKSDINVISSDDEPSPKKTKTSPAEVVSVSHAESSTAGASAADESAQQQRPTTPDLEFDYDRSQLRDPWPTPGRVKRPRYEGRDLTESERARFKPPPPPKPKGRLDSFQKNALYREEGFRDPTHTSHHLYLDYDKVDKWMKPQAYNKRRMVKGMEKRVSAAQEFDSRMLDMFFEEGDEAMEKQKHMPFVFTSCVKDKISKDLGIPWHKIGMPELDLWEQKGFPKEKLADWLVFTEEDKKRALKMLGGASLRK</sequence>
<feature type="compositionally biased region" description="Basic and acidic residues" evidence="1">
    <location>
        <begin position="84"/>
        <end position="98"/>
    </location>
</feature>
<dbReference type="RefSeq" id="XP_066669874.1">
    <property type="nucleotide sequence ID" value="XM_066810951.1"/>
</dbReference>
<reference evidence="2 3" key="1">
    <citation type="submission" date="2023-01" db="EMBL/GenBank/DDBJ databases">
        <title>Analysis of 21 Apiospora genomes using comparative genomics revels a genus with tremendous synthesis potential of carbohydrate active enzymes and secondary metabolites.</title>
        <authorList>
            <person name="Sorensen T."/>
        </authorList>
    </citation>
    <scope>NUCLEOTIDE SEQUENCE [LARGE SCALE GENOMIC DNA]</scope>
    <source>
        <strain evidence="2 3">CBS 114990</strain>
    </source>
</reference>
<dbReference type="GeneID" id="92044011"/>
<gene>
    <name evidence="2" type="ORF">PG997_006636</name>
</gene>
<feature type="region of interest" description="Disordered" evidence="1">
    <location>
        <begin position="1"/>
        <end position="112"/>
    </location>
</feature>
<feature type="compositionally biased region" description="Low complexity" evidence="1">
    <location>
        <begin position="28"/>
        <end position="43"/>
    </location>
</feature>
<proteinExistence type="predicted"/>
<protein>
    <submittedName>
        <fullName evidence="2">Uncharacterized protein</fullName>
    </submittedName>
</protein>
<dbReference type="Proteomes" id="UP001433268">
    <property type="component" value="Unassembled WGS sequence"/>
</dbReference>
<evidence type="ECO:0000313" key="2">
    <source>
        <dbReference type="EMBL" id="KAK8085365.1"/>
    </source>
</evidence>
<dbReference type="EMBL" id="JAQQWN010000005">
    <property type="protein sequence ID" value="KAK8085365.1"/>
    <property type="molecule type" value="Genomic_DNA"/>
</dbReference>
<organism evidence="2 3">
    <name type="scientific">Apiospora hydei</name>
    <dbReference type="NCBI Taxonomy" id="1337664"/>
    <lineage>
        <taxon>Eukaryota</taxon>
        <taxon>Fungi</taxon>
        <taxon>Dikarya</taxon>
        <taxon>Ascomycota</taxon>
        <taxon>Pezizomycotina</taxon>
        <taxon>Sordariomycetes</taxon>
        <taxon>Xylariomycetidae</taxon>
        <taxon>Amphisphaeriales</taxon>
        <taxon>Apiosporaceae</taxon>
        <taxon>Apiospora</taxon>
    </lineage>
</organism>